<gene>
    <name evidence="5" type="ORF">D7V94_15700</name>
</gene>
<dbReference type="AlphaFoldDB" id="A0A3A9AS35"/>
<dbReference type="OrthoDB" id="9801958at2"/>
<proteinExistence type="predicted"/>
<evidence type="ECO:0000256" key="3">
    <source>
        <dbReference type="ARBA" id="ARBA00022840"/>
    </source>
</evidence>
<evidence type="ECO:0000256" key="2">
    <source>
        <dbReference type="ARBA" id="ARBA00022741"/>
    </source>
</evidence>
<dbReference type="SMART" id="SM00382">
    <property type="entry name" value="AAA"/>
    <property type="match status" value="1"/>
</dbReference>
<keyword evidence="6" id="KW-1185">Reference proteome</keyword>
<dbReference type="InterPro" id="IPR027417">
    <property type="entry name" value="P-loop_NTPase"/>
</dbReference>
<evidence type="ECO:0000313" key="6">
    <source>
        <dbReference type="Proteomes" id="UP000280696"/>
    </source>
</evidence>
<dbReference type="SUPFAM" id="SSF52540">
    <property type="entry name" value="P-loop containing nucleoside triphosphate hydrolases"/>
    <property type="match status" value="1"/>
</dbReference>
<dbReference type="PROSITE" id="PS00211">
    <property type="entry name" value="ABC_TRANSPORTER_1"/>
    <property type="match status" value="1"/>
</dbReference>
<keyword evidence="1" id="KW-0813">Transport</keyword>
<dbReference type="GO" id="GO:0016887">
    <property type="term" value="F:ATP hydrolysis activity"/>
    <property type="evidence" value="ECO:0007669"/>
    <property type="project" value="InterPro"/>
</dbReference>
<accession>A0A3A9AS35</accession>
<feature type="domain" description="ABC transporter" evidence="4">
    <location>
        <begin position="6"/>
        <end position="233"/>
    </location>
</feature>
<dbReference type="GO" id="GO:0005524">
    <property type="term" value="F:ATP binding"/>
    <property type="evidence" value="ECO:0007669"/>
    <property type="project" value="UniProtKB-KW"/>
</dbReference>
<comment type="caution">
    <text evidence="5">The sequence shown here is derived from an EMBL/GenBank/DDBJ whole genome shotgun (WGS) entry which is preliminary data.</text>
</comment>
<dbReference type="InterPro" id="IPR003439">
    <property type="entry name" value="ABC_transporter-like_ATP-bd"/>
</dbReference>
<dbReference type="Gene3D" id="3.40.50.300">
    <property type="entry name" value="P-loop containing nucleotide triphosphate hydrolases"/>
    <property type="match status" value="1"/>
</dbReference>
<dbReference type="PANTHER" id="PTHR42788:SF21">
    <property type="entry name" value="ABC TRANSPORTER ATP-BINDING PROTEIN"/>
    <property type="match status" value="1"/>
</dbReference>
<reference evidence="5 6" key="1">
    <citation type="submission" date="2018-09" db="EMBL/GenBank/DDBJ databases">
        <title>Murine metabolic-syndrome-specific gut microbial biobank.</title>
        <authorList>
            <person name="Liu C."/>
        </authorList>
    </citation>
    <scope>NUCLEOTIDE SEQUENCE [LARGE SCALE GENOMIC DNA]</scope>
    <source>
        <strain evidence="5 6">0.1xD8-82</strain>
    </source>
</reference>
<dbReference type="InterPro" id="IPR017871">
    <property type="entry name" value="ABC_transporter-like_CS"/>
</dbReference>
<evidence type="ECO:0000313" key="5">
    <source>
        <dbReference type="EMBL" id="RKI90066.1"/>
    </source>
</evidence>
<keyword evidence="3 5" id="KW-0067">ATP-binding</keyword>
<name>A0A3A9AS35_9FIRM</name>
<dbReference type="PROSITE" id="PS50893">
    <property type="entry name" value="ABC_TRANSPORTER_2"/>
    <property type="match status" value="1"/>
</dbReference>
<dbReference type="PANTHER" id="PTHR42788">
    <property type="entry name" value="TAURINE IMPORT ATP-BINDING PROTEIN-RELATED"/>
    <property type="match status" value="1"/>
</dbReference>
<dbReference type="Pfam" id="PF00005">
    <property type="entry name" value="ABC_tran"/>
    <property type="match status" value="1"/>
</dbReference>
<sequence>MTQPVLECKNICFSYHNLNGETKALTNISFQVNKGEFMAIVGPSGCGKSTLLSIIAGLLNPESGEILLNEQEQGHIGYMLQQDHLLEWRTIWKNILLGPEINKSLTREKEKLAYKLLSDYGLSKFKDKKPNELSGGMKQRAALIRTMVMEPGLLLLDEPFSALDYQTRLSVSADIGKIIRASGITAILITHDLSEAISLADRVLVLSKRPARIKNDIPVHLTLKDSSPLAARNAPEFQDLFNLLWKDISDEYNGT</sequence>
<dbReference type="EMBL" id="RAYQ01000017">
    <property type="protein sequence ID" value="RKI90066.1"/>
    <property type="molecule type" value="Genomic_DNA"/>
</dbReference>
<dbReference type="CDD" id="cd03293">
    <property type="entry name" value="ABC_NrtD_SsuB_transporters"/>
    <property type="match status" value="1"/>
</dbReference>
<keyword evidence="2" id="KW-0547">Nucleotide-binding</keyword>
<evidence type="ECO:0000256" key="1">
    <source>
        <dbReference type="ARBA" id="ARBA00022448"/>
    </source>
</evidence>
<protein>
    <submittedName>
        <fullName evidence="5">ABC transporter ATP-binding protein</fullName>
    </submittedName>
</protein>
<dbReference type="RefSeq" id="WP_120471277.1">
    <property type="nucleotide sequence ID" value="NZ_CATAJS010000060.1"/>
</dbReference>
<dbReference type="InterPro" id="IPR003593">
    <property type="entry name" value="AAA+_ATPase"/>
</dbReference>
<dbReference type="InterPro" id="IPR050166">
    <property type="entry name" value="ABC_transporter_ATP-bind"/>
</dbReference>
<dbReference type="Proteomes" id="UP000280696">
    <property type="component" value="Unassembled WGS sequence"/>
</dbReference>
<evidence type="ECO:0000259" key="4">
    <source>
        <dbReference type="PROSITE" id="PS50893"/>
    </source>
</evidence>
<organism evidence="5 6">
    <name type="scientific">Parablautia intestinalis</name>
    <dbReference type="NCBI Taxonomy" id="2320100"/>
    <lineage>
        <taxon>Bacteria</taxon>
        <taxon>Bacillati</taxon>
        <taxon>Bacillota</taxon>
        <taxon>Clostridia</taxon>
        <taxon>Lachnospirales</taxon>
        <taxon>Lachnospiraceae</taxon>
        <taxon>Parablautia</taxon>
    </lineage>
</organism>